<protein>
    <recommendedName>
        <fullName evidence="1">Reverse transcriptase zinc-binding domain-containing protein</fullName>
    </recommendedName>
</protein>
<evidence type="ECO:0000313" key="3">
    <source>
        <dbReference type="RefSeq" id="XP_021866851.1"/>
    </source>
</evidence>
<dbReference type="Pfam" id="PF13966">
    <property type="entry name" value="zf-RVT"/>
    <property type="match status" value="1"/>
</dbReference>
<organism evidence="2 3">
    <name type="scientific">Spinacia oleracea</name>
    <name type="common">Spinach</name>
    <dbReference type="NCBI Taxonomy" id="3562"/>
    <lineage>
        <taxon>Eukaryota</taxon>
        <taxon>Viridiplantae</taxon>
        <taxon>Streptophyta</taxon>
        <taxon>Embryophyta</taxon>
        <taxon>Tracheophyta</taxon>
        <taxon>Spermatophyta</taxon>
        <taxon>Magnoliopsida</taxon>
        <taxon>eudicotyledons</taxon>
        <taxon>Gunneridae</taxon>
        <taxon>Pentapetalae</taxon>
        <taxon>Caryophyllales</taxon>
        <taxon>Chenopodiaceae</taxon>
        <taxon>Chenopodioideae</taxon>
        <taxon>Anserineae</taxon>
        <taxon>Spinacia</taxon>
    </lineage>
</organism>
<dbReference type="KEGG" id="soe:110805546"/>
<dbReference type="AlphaFoldDB" id="A0A9R0JG26"/>
<accession>A0A9R0JG26</accession>
<reference evidence="3" key="2">
    <citation type="submission" date="2025-08" db="UniProtKB">
        <authorList>
            <consortium name="RefSeq"/>
        </authorList>
    </citation>
    <scope>IDENTIFICATION</scope>
    <source>
        <tissue evidence="3">Leaf</tissue>
    </source>
</reference>
<feature type="domain" description="Reverse transcriptase zinc-binding" evidence="1">
    <location>
        <begin position="64"/>
        <end position="158"/>
    </location>
</feature>
<evidence type="ECO:0000313" key="2">
    <source>
        <dbReference type="Proteomes" id="UP000813463"/>
    </source>
</evidence>
<sequence length="179" mass="20089">MTPDDNVGSTTVSSWILSDGEGWDVQDLSEYLTGAEVNAIKQIPLAVSNHADLWRWKHTKNEEFSLRSAYHAETQRRSGSVETSMGEPQSQLCKKVWKAVVPDKVKNLVWRAINNGLSTMSKLARRGVPIQPVCPRCGEGEESVMHIFLSCNERSLIWRLSPTRLQGGEGDNNEFADWC</sequence>
<evidence type="ECO:0000259" key="1">
    <source>
        <dbReference type="Pfam" id="PF13966"/>
    </source>
</evidence>
<gene>
    <name evidence="3" type="primary">LOC110805546</name>
</gene>
<keyword evidence="2" id="KW-1185">Reference proteome</keyword>
<dbReference type="GeneID" id="110805546"/>
<dbReference type="InterPro" id="IPR026960">
    <property type="entry name" value="RVT-Znf"/>
</dbReference>
<reference evidence="2" key="1">
    <citation type="journal article" date="2021" name="Nat. Commun.">
        <title>Genomic analyses provide insights into spinach domestication and the genetic basis of agronomic traits.</title>
        <authorList>
            <person name="Cai X."/>
            <person name="Sun X."/>
            <person name="Xu C."/>
            <person name="Sun H."/>
            <person name="Wang X."/>
            <person name="Ge C."/>
            <person name="Zhang Z."/>
            <person name="Wang Q."/>
            <person name="Fei Z."/>
            <person name="Jiao C."/>
            <person name="Wang Q."/>
        </authorList>
    </citation>
    <scope>NUCLEOTIDE SEQUENCE [LARGE SCALE GENOMIC DNA]</scope>
    <source>
        <strain evidence="2">cv. Varoflay</strain>
    </source>
</reference>
<proteinExistence type="predicted"/>
<dbReference type="RefSeq" id="XP_021866851.1">
    <property type="nucleotide sequence ID" value="XM_022011159.1"/>
</dbReference>
<dbReference type="OrthoDB" id="1717299at2759"/>
<name>A0A9R0JG26_SPIOL</name>
<dbReference type="Proteomes" id="UP000813463">
    <property type="component" value="Chromosome 1"/>
</dbReference>